<comment type="caution">
    <text evidence="7">The sequence shown here is derived from an EMBL/GenBank/DDBJ whole genome shotgun (WGS) entry which is preliminary data.</text>
</comment>
<dbReference type="Proteomes" id="UP000443090">
    <property type="component" value="Unassembled WGS sequence"/>
</dbReference>
<feature type="transmembrane region" description="Helical" evidence="5">
    <location>
        <begin position="433"/>
        <end position="455"/>
    </location>
</feature>
<evidence type="ECO:0000256" key="2">
    <source>
        <dbReference type="ARBA" id="ARBA00022692"/>
    </source>
</evidence>
<proteinExistence type="predicted"/>
<dbReference type="GO" id="GO:0005886">
    <property type="term" value="C:plasma membrane"/>
    <property type="evidence" value="ECO:0007669"/>
    <property type="project" value="TreeGrafter"/>
</dbReference>
<evidence type="ECO:0000256" key="3">
    <source>
        <dbReference type="ARBA" id="ARBA00022989"/>
    </source>
</evidence>
<feature type="transmembrane region" description="Helical" evidence="5">
    <location>
        <begin position="146"/>
        <end position="172"/>
    </location>
</feature>
<gene>
    <name evidence="7" type="ORF">LOCC1_G003448</name>
</gene>
<evidence type="ECO:0000259" key="6">
    <source>
        <dbReference type="PROSITE" id="PS50850"/>
    </source>
</evidence>
<keyword evidence="3 5" id="KW-1133">Transmembrane helix</keyword>
<feature type="transmembrane region" description="Helical" evidence="5">
    <location>
        <begin position="408"/>
        <end position="427"/>
    </location>
</feature>
<sequence>MSTQVLTQSAVESSATSCARADEIQSGESNVELHSMNIGPQTNLPVPSRLNSRQIAAVSEAAEPEIHDQTLRLPFRRLISAYLCLAAIYFISSLDINSVATALPAIAKSLDAGNSITWTGTSYLMGQTAFQVLYGRLSDIFGRKPVLVSCVAFLILGDLLCGFAHTATWLYVCRALSGIGGGGISSLVAITVSDLVSMKDRGKYQGMLSGAIGLGSSTGPFIAASMLGTGPEGWRWIFWVPPILAAACVLVMWRFLPLKPVTGRWQDKLRKLDWAGLAVAVVGMLFLLIPINSGGNVWPWGSAIVISMMVLGGASVVLFVVVEKRFAKIPLIPLRLFSQKSTAVLLLQSGLYNYVWQVDLYFLPVYFQTVRGYSPLQSATLCLPFLLVQSVTGVISGPLMSKLARYDLMLHGGMIIWVVGAGMKLLLSRTTPVGLYVISLIIEGAGVGFVFQPALVALQAHSKPQDRAVATSTRNLLRALGSVVGMAISTAVQFAVMQSALPASLPSAVRTQVIGGSWEIGQLGSEAWESDILDAKMKGIHAVFTILVPLLGVCLVGGFFVPNTILKED</sequence>
<dbReference type="OrthoDB" id="6770063at2759"/>
<protein>
    <submittedName>
        <fullName evidence="7">Putative transporter</fullName>
    </submittedName>
</protein>
<dbReference type="GO" id="GO:0022857">
    <property type="term" value="F:transmembrane transporter activity"/>
    <property type="evidence" value="ECO:0007669"/>
    <property type="project" value="InterPro"/>
</dbReference>
<keyword evidence="4 5" id="KW-0472">Membrane</keyword>
<dbReference type="EMBL" id="QGMI01000179">
    <property type="protein sequence ID" value="TVY45765.1"/>
    <property type="molecule type" value="Genomic_DNA"/>
</dbReference>
<feature type="transmembrane region" description="Helical" evidence="5">
    <location>
        <begin position="116"/>
        <end position="134"/>
    </location>
</feature>
<dbReference type="PROSITE" id="PS50850">
    <property type="entry name" value="MFS"/>
    <property type="match status" value="1"/>
</dbReference>
<evidence type="ECO:0000256" key="1">
    <source>
        <dbReference type="ARBA" id="ARBA00004141"/>
    </source>
</evidence>
<feature type="transmembrane region" description="Helical" evidence="5">
    <location>
        <begin position="274"/>
        <end position="291"/>
    </location>
</feature>
<comment type="subcellular location">
    <subcellularLocation>
        <location evidence="1">Membrane</location>
        <topology evidence="1">Multi-pass membrane protein</topology>
    </subcellularLocation>
</comment>
<dbReference type="SUPFAM" id="SSF103473">
    <property type="entry name" value="MFS general substrate transporter"/>
    <property type="match status" value="1"/>
</dbReference>
<dbReference type="Gene3D" id="1.20.1250.20">
    <property type="entry name" value="MFS general substrate transporter like domains"/>
    <property type="match status" value="1"/>
</dbReference>
<evidence type="ECO:0000256" key="4">
    <source>
        <dbReference type="ARBA" id="ARBA00023136"/>
    </source>
</evidence>
<reference evidence="7 8" key="1">
    <citation type="submission" date="2018-05" db="EMBL/GenBank/DDBJ databases">
        <title>Genome sequencing and assembly of the regulated plant pathogen Lachnellula willkommii and related sister species for the development of diagnostic species identification markers.</title>
        <authorList>
            <person name="Giroux E."/>
            <person name="Bilodeau G."/>
        </authorList>
    </citation>
    <scope>NUCLEOTIDE SEQUENCE [LARGE SCALE GENOMIC DNA]</scope>
    <source>
        <strain evidence="7 8">CBS 160.35</strain>
    </source>
</reference>
<dbReference type="Gene3D" id="1.20.1720.10">
    <property type="entry name" value="Multidrug resistance protein D"/>
    <property type="match status" value="1"/>
</dbReference>
<feature type="transmembrane region" description="Helical" evidence="5">
    <location>
        <begin position="375"/>
        <end position="396"/>
    </location>
</feature>
<organism evidence="7 8">
    <name type="scientific">Lachnellula occidentalis</name>
    <dbReference type="NCBI Taxonomy" id="215460"/>
    <lineage>
        <taxon>Eukaryota</taxon>
        <taxon>Fungi</taxon>
        <taxon>Dikarya</taxon>
        <taxon>Ascomycota</taxon>
        <taxon>Pezizomycotina</taxon>
        <taxon>Leotiomycetes</taxon>
        <taxon>Helotiales</taxon>
        <taxon>Lachnaceae</taxon>
        <taxon>Lachnellula</taxon>
    </lineage>
</organism>
<evidence type="ECO:0000313" key="8">
    <source>
        <dbReference type="Proteomes" id="UP000443090"/>
    </source>
</evidence>
<dbReference type="InterPro" id="IPR036259">
    <property type="entry name" value="MFS_trans_sf"/>
</dbReference>
<dbReference type="PANTHER" id="PTHR23501">
    <property type="entry name" value="MAJOR FACILITATOR SUPERFAMILY"/>
    <property type="match status" value="1"/>
</dbReference>
<feature type="transmembrane region" description="Helical" evidence="5">
    <location>
        <begin position="233"/>
        <end position="253"/>
    </location>
</feature>
<feature type="transmembrane region" description="Helical" evidence="5">
    <location>
        <begin position="297"/>
        <end position="322"/>
    </location>
</feature>
<dbReference type="InterPro" id="IPR011701">
    <property type="entry name" value="MFS"/>
</dbReference>
<feature type="transmembrane region" description="Helical" evidence="5">
    <location>
        <begin position="343"/>
        <end position="363"/>
    </location>
</feature>
<keyword evidence="8" id="KW-1185">Reference proteome</keyword>
<feature type="transmembrane region" description="Helical" evidence="5">
    <location>
        <begin position="178"/>
        <end position="196"/>
    </location>
</feature>
<dbReference type="InterPro" id="IPR020846">
    <property type="entry name" value="MFS_dom"/>
</dbReference>
<feature type="domain" description="Major facilitator superfamily (MFS) profile" evidence="6">
    <location>
        <begin position="81"/>
        <end position="566"/>
    </location>
</feature>
<feature type="transmembrane region" description="Helical" evidence="5">
    <location>
        <begin position="540"/>
        <end position="561"/>
    </location>
</feature>
<name>A0A8H8S0Y4_9HELO</name>
<feature type="transmembrane region" description="Helical" evidence="5">
    <location>
        <begin position="208"/>
        <end position="227"/>
    </location>
</feature>
<dbReference type="Pfam" id="PF07690">
    <property type="entry name" value="MFS_1"/>
    <property type="match status" value="1"/>
</dbReference>
<feature type="transmembrane region" description="Helical" evidence="5">
    <location>
        <begin position="78"/>
        <end position="96"/>
    </location>
</feature>
<accession>A0A8H8S0Y4</accession>
<evidence type="ECO:0000313" key="7">
    <source>
        <dbReference type="EMBL" id="TVY45765.1"/>
    </source>
</evidence>
<dbReference type="PANTHER" id="PTHR23501:SF78">
    <property type="entry name" value="MAJOR FACILITATOR SUPERFAMILY (MFS) PROFILE DOMAIN-CONTAINING PROTEIN-RELATED"/>
    <property type="match status" value="1"/>
</dbReference>
<feature type="transmembrane region" description="Helical" evidence="5">
    <location>
        <begin position="476"/>
        <end position="496"/>
    </location>
</feature>
<dbReference type="AlphaFoldDB" id="A0A8H8S0Y4"/>
<keyword evidence="2 5" id="KW-0812">Transmembrane</keyword>
<evidence type="ECO:0000256" key="5">
    <source>
        <dbReference type="SAM" id="Phobius"/>
    </source>
</evidence>